<evidence type="ECO:0000313" key="1">
    <source>
        <dbReference type="EnsemblPlants" id="AVESA.00010b.r2.5AG0800660.1.CDS.1"/>
    </source>
</evidence>
<dbReference type="EnsemblPlants" id="AVESA.00010b.r2.5AG0800660.1">
    <property type="protein sequence ID" value="AVESA.00010b.r2.5AG0800660.1.CDS.1"/>
    <property type="gene ID" value="AVESA.00010b.r2.5AG0800660"/>
</dbReference>
<proteinExistence type="predicted"/>
<organism evidence="1 2">
    <name type="scientific">Avena sativa</name>
    <name type="common">Oat</name>
    <dbReference type="NCBI Taxonomy" id="4498"/>
    <lineage>
        <taxon>Eukaryota</taxon>
        <taxon>Viridiplantae</taxon>
        <taxon>Streptophyta</taxon>
        <taxon>Embryophyta</taxon>
        <taxon>Tracheophyta</taxon>
        <taxon>Spermatophyta</taxon>
        <taxon>Magnoliopsida</taxon>
        <taxon>Liliopsida</taxon>
        <taxon>Poales</taxon>
        <taxon>Poaceae</taxon>
        <taxon>BOP clade</taxon>
        <taxon>Pooideae</taxon>
        <taxon>Poodae</taxon>
        <taxon>Poeae</taxon>
        <taxon>Poeae Chloroplast Group 1 (Aveneae type)</taxon>
        <taxon>Aveninae</taxon>
        <taxon>Avena</taxon>
    </lineage>
</organism>
<reference evidence="1" key="2">
    <citation type="submission" date="2025-09" db="UniProtKB">
        <authorList>
            <consortium name="EnsemblPlants"/>
        </authorList>
    </citation>
    <scope>IDENTIFICATION</scope>
</reference>
<dbReference type="Proteomes" id="UP001732700">
    <property type="component" value="Chromosome 5A"/>
</dbReference>
<reference evidence="1" key="1">
    <citation type="submission" date="2021-05" db="EMBL/GenBank/DDBJ databases">
        <authorList>
            <person name="Scholz U."/>
            <person name="Mascher M."/>
            <person name="Fiebig A."/>
        </authorList>
    </citation>
    <scope>NUCLEOTIDE SEQUENCE [LARGE SCALE GENOMIC DNA]</scope>
</reference>
<protein>
    <submittedName>
        <fullName evidence="1">Uncharacterized protein</fullName>
    </submittedName>
</protein>
<name>A0ACD5XIT6_AVESA</name>
<sequence length="216" mass="24571">MELRSGRRLRSVWSPGPRRPPGCTDGGGSDWISALPDEMLLQILVRLRCARAAALTSVFSRRWRGLWRNLPELSFREISLDATLDQVAYPDLSFLKIDIPEKYRIMDPTRVLALLRAAARLAPADLVFHVRGHVKDSNVPIEIPCFERATAVKLRVENLYLTPPAGAVEFPVLERLYLAGCRFDMVEMIQRCPHLRVLKVRDCWGFDIKVHSPGQD</sequence>
<accession>A0ACD5XIT6</accession>
<keyword evidence="2" id="KW-1185">Reference proteome</keyword>
<evidence type="ECO:0000313" key="2">
    <source>
        <dbReference type="Proteomes" id="UP001732700"/>
    </source>
</evidence>